<dbReference type="GO" id="GO:0005634">
    <property type="term" value="C:nucleus"/>
    <property type="evidence" value="ECO:0007669"/>
    <property type="project" value="UniProtKB-SubCell"/>
</dbReference>
<dbReference type="InterPro" id="IPR036866">
    <property type="entry name" value="RibonucZ/Hydroxyglut_hydro"/>
</dbReference>
<dbReference type="EMBL" id="JAQOWY010000006">
    <property type="protein sequence ID" value="KAK1856645.1"/>
    <property type="molecule type" value="Genomic_DNA"/>
</dbReference>
<accession>A0AAD9B1I7</accession>
<evidence type="ECO:0000259" key="8">
    <source>
        <dbReference type="Pfam" id="PF04082"/>
    </source>
</evidence>
<feature type="domain" description="Xylanolytic transcriptional activator regulatory" evidence="8">
    <location>
        <begin position="620"/>
        <end position="826"/>
    </location>
</feature>
<name>A0AAD9B1I7_9PEZI</name>
<dbReference type="GO" id="GO:0000785">
    <property type="term" value="C:chromatin"/>
    <property type="evidence" value="ECO:0007669"/>
    <property type="project" value="TreeGrafter"/>
</dbReference>
<comment type="subcellular location">
    <subcellularLocation>
        <location evidence="1">Nucleus</location>
    </subcellularLocation>
</comment>
<dbReference type="InterPro" id="IPR051059">
    <property type="entry name" value="VerF-like"/>
</dbReference>
<feature type="region of interest" description="Disordered" evidence="7">
    <location>
        <begin position="529"/>
        <end position="586"/>
    </location>
</feature>
<dbReference type="GO" id="GO:0000981">
    <property type="term" value="F:DNA-binding transcription factor activity, RNA polymerase II-specific"/>
    <property type="evidence" value="ECO:0007669"/>
    <property type="project" value="InterPro"/>
</dbReference>
<keyword evidence="5" id="KW-0862">Zinc</keyword>
<comment type="caution">
    <text evidence="9">The sequence shown here is derived from an EMBL/GenBank/DDBJ whole genome shotgun (WGS) entry which is preliminary data.</text>
</comment>
<dbReference type="InterPro" id="IPR007219">
    <property type="entry name" value="XnlR_reg_dom"/>
</dbReference>
<feature type="region of interest" description="Disordered" evidence="7">
    <location>
        <begin position="376"/>
        <end position="415"/>
    </location>
</feature>
<dbReference type="CDD" id="cd12148">
    <property type="entry name" value="fungal_TF_MHR"/>
    <property type="match status" value="1"/>
</dbReference>
<dbReference type="GO" id="GO:0006351">
    <property type="term" value="P:DNA-templated transcription"/>
    <property type="evidence" value="ECO:0007669"/>
    <property type="project" value="InterPro"/>
</dbReference>
<gene>
    <name evidence="9" type="ORF">CCHR01_00615</name>
</gene>
<keyword evidence="4" id="KW-0863">Zinc-finger</keyword>
<protein>
    <recommendedName>
        <fullName evidence="8">Xylanolytic transcriptional activator regulatory domain-containing protein</fullName>
    </recommendedName>
</protein>
<feature type="compositionally biased region" description="Polar residues" evidence="7">
    <location>
        <begin position="395"/>
        <end position="411"/>
    </location>
</feature>
<dbReference type="PANTHER" id="PTHR40626">
    <property type="entry name" value="MIP31509P"/>
    <property type="match status" value="1"/>
</dbReference>
<keyword evidence="10" id="KW-1185">Reference proteome</keyword>
<dbReference type="SUPFAM" id="SSF56281">
    <property type="entry name" value="Metallo-hydrolase/oxidoreductase"/>
    <property type="match status" value="1"/>
</dbReference>
<evidence type="ECO:0000313" key="10">
    <source>
        <dbReference type="Proteomes" id="UP001243330"/>
    </source>
</evidence>
<dbReference type="Gene3D" id="3.60.15.10">
    <property type="entry name" value="Ribonuclease Z/Hydroxyacylglutathione hydrolase-like"/>
    <property type="match status" value="1"/>
</dbReference>
<evidence type="ECO:0000256" key="6">
    <source>
        <dbReference type="ARBA" id="ARBA00023242"/>
    </source>
</evidence>
<evidence type="ECO:0000256" key="7">
    <source>
        <dbReference type="SAM" id="MobiDB-lite"/>
    </source>
</evidence>
<evidence type="ECO:0000256" key="5">
    <source>
        <dbReference type="ARBA" id="ARBA00022833"/>
    </source>
</evidence>
<reference evidence="9" key="1">
    <citation type="submission" date="2023-01" db="EMBL/GenBank/DDBJ databases">
        <title>Colletotrichum chrysophilum M932 genome sequence.</title>
        <authorList>
            <person name="Baroncelli R."/>
        </authorList>
    </citation>
    <scope>NUCLEOTIDE SEQUENCE</scope>
    <source>
        <strain evidence="9">M932</strain>
    </source>
</reference>
<dbReference type="GO" id="GO:0000978">
    <property type="term" value="F:RNA polymerase II cis-regulatory region sequence-specific DNA binding"/>
    <property type="evidence" value="ECO:0007669"/>
    <property type="project" value="InterPro"/>
</dbReference>
<evidence type="ECO:0000256" key="2">
    <source>
        <dbReference type="ARBA" id="ARBA00022723"/>
    </source>
</evidence>
<dbReference type="GO" id="GO:0008270">
    <property type="term" value="F:zinc ion binding"/>
    <property type="evidence" value="ECO:0007669"/>
    <property type="project" value="UniProtKB-KW"/>
</dbReference>
<dbReference type="Proteomes" id="UP001243330">
    <property type="component" value="Unassembled WGS sequence"/>
</dbReference>
<proteinExistence type="predicted"/>
<dbReference type="Pfam" id="PF04082">
    <property type="entry name" value="Fungal_trans"/>
    <property type="match status" value="1"/>
</dbReference>
<keyword evidence="2" id="KW-0479">Metal-binding</keyword>
<sequence>MALNRPIPLATGAVEIVLLDGGGFTTTDDTKIHEDGHLEPYYLYDWCFFIHHRATGRRMLWDLGIHNSSHAHWDHCRPLKGEFPRAKVLFGPGTAKHCSPGHVRDGEIQPMVQWDSRFFGEGDSQSESFEELEGPWVHWGPFHRAKDFFGDGSFWVIDAPGHMEGNLAAAARLPNGQHVVLASDCCHSRSVTLHFLLEQWLACLCRQTTITQLRSHGEAAPSVSTSADTVRKRSSAVSIAFDTSAPIPERSHISAGTATSLMEGIPLVPRDLVTRHERTLHAKLHNNEKIADEVTVACSLSTQATNHETPVSDDISDGEEIDLERQSYPESLEYQSPRNEVASSASSPITGRFEANFQTASPFGVEDRDVILEGIVQAESEPRLPGQRCDETSEECSNGSGMAQTQSSSPHTADPRPQQLEVLELDMIDPALFSDIGQEMDMDFGLPGPSANVPSHEPTEVLRQHVPGGTDQHTDRSVAMHNDPSSFVFSPNTIAELNFAAIEFASLTHQAGDISEDLHQVETGGLASSGLLGEYPPNSRKGAQAVVGPSSVPLVSPTEVRGTERASDLPSLSEDGSPPCPTFTIGDETRDRIQQDLFRRLPNPDQNIPIPAAKFLQSCLSSYITCFHIHFPLIHIQTLELKQVPSPLILAICAIGALYRLDRRRARMMYNLAKQSSGDQIKNPLLADGRAVVKDYALWTVQTRVLLSFFAIMSGDRELVNDTMRDNGFYTLVYSQARAAVAGDALESDTMDWQLWIELESWKRLIGGIFIESTLTMVIYEVNPGFHATQDLDIPVYSDEILWNAGSPDDWRETYISIGTKKESRRHTIKDVLVDILLEGKYHANTMPYHVSPLTALVAVHALVVHMWQRFQVCQALTSTTSLFSSSSEHDPLSSSLLRSAMQSLARCDDFLQGVRSELPHADADEHEKDQECSLVFNCQAILRIAYTRIAGPSIRISLMNTDDADVDAAISSFVTAKMERSPQLLDIISKSFEGFKIPVKIGHLLVRKTAAFRWSVEHAVAGWSSAILVSKWVYSIEIGVFAGIQPTAAESKLLTTIREALEEAECELSEASCLSAAVAKTWGWFMHDVWIWGITPRMGEALNRLAIAYTRIIDAAKGHVVDHSQLCLGGLESRDRFESIYVGSRASCNL</sequence>
<organism evidence="9 10">
    <name type="scientific">Colletotrichum chrysophilum</name>
    <dbReference type="NCBI Taxonomy" id="1836956"/>
    <lineage>
        <taxon>Eukaryota</taxon>
        <taxon>Fungi</taxon>
        <taxon>Dikarya</taxon>
        <taxon>Ascomycota</taxon>
        <taxon>Pezizomycotina</taxon>
        <taxon>Sordariomycetes</taxon>
        <taxon>Hypocreomycetidae</taxon>
        <taxon>Glomerellales</taxon>
        <taxon>Glomerellaceae</taxon>
        <taxon>Colletotrichum</taxon>
        <taxon>Colletotrichum gloeosporioides species complex</taxon>
    </lineage>
</organism>
<feature type="compositionally biased region" description="Low complexity" evidence="7">
    <location>
        <begin position="546"/>
        <end position="557"/>
    </location>
</feature>
<keyword evidence="3" id="KW-0677">Repeat</keyword>
<evidence type="ECO:0000256" key="3">
    <source>
        <dbReference type="ARBA" id="ARBA00022737"/>
    </source>
</evidence>
<evidence type="ECO:0000313" key="9">
    <source>
        <dbReference type="EMBL" id="KAK1856645.1"/>
    </source>
</evidence>
<keyword evidence="6" id="KW-0539">Nucleus</keyword>
<dbReference type="PANTHER" id="PTHR40626:SF34">
    <property type="entry name" value="ZINC FINGER PROTEIN YGR067C"/>
    <property type="match status" value="1"/>
</dbReference>
<evidence type="ECO:0000256" key="4">
    <source>
        <dbReference type="ARBA" id="ARBA00022771"/>
    </source>
</evidence>
<dbReference type="AlphaFoldDB" id="A0AAD9B1I7"/>
<evidence type="ECO:0000256" key="1">
    <source>
        <dbReference type="ARBA" id="ARBA00004123"/>
    </source>
</evidence>